<dbReference type="GO" id="GO:0006146">
    <property type="term" value="P:adenine catabolic process"/>
    <property type="evidence" value="ECO:0007669"/>
    <property type="project" value="InterPro"/>
</dbReference>
<evidence type="ECO:0000259" key="8">
    <source>
        <dbReference type="Pfam" id="PF13382"/>
    </source>
</evidence>
<sequence length="587" mass="63533">MNSDLELQKRRIRAARKEVVSDLVLKNGSVINLFSGVFQRCDVAVCEGVIVGVGPEYAGNEEIDVSGRYIIPGMIDGHLHIESTMLLPHNLAAALLVHGTTAIVSDPHEIANVAGLEGVRMMLEQSADLPFDFFFMAPSCVPATGLETSGAELNTADLLKFKNEPRILGLAEMMNFSGILSCDEEVLKKIYHFRGMIIDGHCPSLKGHELQAYMTAQIRSDHETSDRSEAIEKIQGGMMLMIREGSSAKNLEELMPVINHRTSNRCCFVSDDLSAEDILNSGHLDAIVKKALLLGLDPVTAVQMVTRNPAEYFGLYDRGAVAPGRRADMVVLDSLDGFNVISVYKNGITLVEDGRLVSFPKSNRISPFSSSTLNIAPLNRDSLLIPHQGEKARIIEIIPGQIITKMVFDNVKSDNGFVVSDTASDTIKLCVVERHRGSGRIGLGLVRGLGLKNGAIASSVSHDSHNVIAAGICDKDILTAIDAVRLMSGGLVVVSGENIIAKAPLEVAGLMSVQPIDVLSRQLKSVELAASNLGCVIKKPFMALSFLALPVIPELKLTDMGLVDVNRFEIVPLFTSKLSDQPLTVRY</sequence>
<dbReference type="CDD" id="cd01295">
    <property type="entry name" value="AdeC"/>
    <property type="match status" value="1"/>
</dbReference>
<feature type="domain" description="Adenine deaminase C-terminal" evidence="8">
    <location>
        <begin position="401"/>
        <end position="569"/>
    </location>
</feature>
<dbReference type="AlphaFoldDB" id="A0A445N1I4"/>
<keyword evidence="3 6" id="KW-0378">Hydrolase</keyword>
<feature type="domain" description="Amidohydrolase-related" evidence="7">
    <location>
        <begin position="69"/>
        <end position="347"/>
    </location>
</feature>
<evidence type="ECO:0000259" key="7">
    <source>
        <dbReference type="Pfam" id="PF01979"/>
    </source>
</evidence>
<dbReference type="GO" id="GO:0000034">
    <property type="term" value="F:adenine deaminase activity"/>
    <property type="evidence" value="ECO:0007669"/>
    <property type="project" value="UniProtKB-UniRule"/>
</dbReference>
<dbReference type="SUPFAM" id="SSF51338">
    <property type="entry name" value="Composite domain of metallo-dependent hydrolases"/>
    <property type="match status" value="1"/>
</dbReference>
<dbReference type="NCBIfam" id="TIGR01178">
    <property type="entry name" value="ade"/>
    <property type="match status" value="1"/>
</dbReference>
<accession>A0A445N1I4</accession>
<evidence type="ECO:0000256" key="6">
    <source>
        <dbReference type="HAMAP-Rule" id="MF_01518"/>
    </source>
</evidence>
<evidence type="ECO:0000313" key="9">
    <source>
        <dbReference type="EMBL" id="SPD75559.1"/>
    </source>
</evidence>
<dbReference type="InterPro" id="IPR026912">
    <property type="entry name" value="Adenine_deam_C"/>
</dbReference>
<protein>
    <recommendedName>
        <fullName evidence="2 6">Adenine deaminase</fullName>
        <shortName evidence="6">Adenase</shortName>
        <shortName evidence="6">Adenine aminase</shortName>
        <ecNumber evidence="2 6">3.5.4.2</ecNumber>
    </recommendedName>
</protein>
<dbReference type="InterPro" id="IPR006680">
    <property type="entry name" value="Amidohydro-rel"/>
</dbReference>
<dbReference type="Pfam" id="PF13382">
    <property type="entry name" value="Adenine_deam_C"/>
    <property type="match status" value="1"/>
</dbReference>
<evidence type="ECO:0000256" key="3">
    <source>
        <dbReference type="ARBA" id="ARBA00022801"/>
    </source>
</evidence>
<comment type="cofactor">
    <cofactor evidence="6">
        <name>Mn(2+)</name>
        <dbReference type="ChEBI" id="CHEBI:29035"/>
    </cofactor>
</comment>
<evidence type="ECO:0000256" key="1">
    <source>
        <dbReference type="ARBA" id="ARBA00006773"/>
    </source>
</evidence>
<proteinExistence type="inferred from homology"/>
<evidence type="ECO:0000256" key="5">
    <source>
        <dbReference type="ARBA" id="ARBA00047720"/>
    </source>
</evidence>
<evidence type="ECO:0000256" key="2">
    <source>
        <dbReference type="ARBA" id="ARBA00012782"/>
    </source>
</evidence>
<dbReference type="PANTHER" id="PTHR11113:SF2">
    <property type="entry name" value="ADENINE DEAMINASE"/>
    <property type="match status" value="1"/>
</dbReference>
<dbReference type="InterPro" id="IPR011059">
    <property type="entry name" value="Metal-dep_hydrolase_composite"/>
</dbReference>
<dbReference type="InterPro" id="IPR006679">
    <property type="entry name" value="Adenine_deam"/>
</dbReference>
<dbReference type="InterPro" id="IPR032466">
    <property type="entry name" value="Metal_Hydrolase"/>
</dbReference>
<organism evidence="9">
    <name type="scientific">uncultured Desulfobacterium sp</name>
    <dbReference type="NCBI Taxonomy" id="201089"/>
    <lineage>
        <taxon>Bacteria</taxon>
        <taxon>Pseudomonadati</taxon>
        <taxon>Thermodesulfobacteriota</taxon>
        <taxon>Desulfobacteria</taxon>
        <taxon>Desulfobacterales</taxon>
        <taxon>Desulfobacteriaceae</taxon>
        <taxon>Desulfobacterium</taxon>
        <taxon>environmental samples</taxon>
    </lineage>
</organism>
<dbReference type="PANTHER" id="PTHR11113">
    <property type="entry name" value="N-ACETYLGLUCOSAMINE-6-PHOSPHATE DEACETYLASE"/>
    <property type="match status" value="1"/>
</dbReference>
<evidence type="ECO:0000256" key="4">
    <source>
        <dbReference type="ARBA" id="ARBA00023211"/>
    </source>
</evidence>
<dbReference type="EC" id="3.5.4.2" evidence="2 6"/>
<comment type="catalytic activity">
    <reaction evidence="5 6">
        <text>adenine + H2O + H(+) = hypoxanthine + NH4(+)</text>
        <dbReference type="Rhea" id="RHEA:23688"/>
        <dbReference type="ChEBI" id="CHEBI:15377"/>
        <dbReference type="ChEBI" id="CHEBI:15378"/>
        <dbReference type="ChEBI" id="CHEBI:16708"/>
        <dbReference type="ChEBI" id="CHEBI:17368"/>
        <dbReference type="ChEBI" id="CHEBI:28938"/>
        <dbReference type="EC" id="3.5.4.2"/>
    </reaction>
</comment>
<dbReference type="HAMAP" id="MF_01518">
    <property type="entry name" value="Adenine_deamin"/>
    <property type="match status" value="1"/>
</dbReference>
<dbReference type="SUPFAM" id="SSF51556">
    <property type="entry name" value="Metallo-dependent hydrolases"/>
    <property type="match status" value="1"/>
</dbReference>
<dbReference type="Gene3D" id="2.30.40.10">
    <property type="entry name" value="Urease, subunit C, domain 1"/>
    <property type="match status" value="1"/>
</dbReference>
<dbReference type="EMBL" id="OJIN01000208">
    <property type="protein sequence ID" value="SPD75559.1"/>
    <property type="molecule type" value="Genomic_DNA"/>
</dbReference>
<keyword evidence="4 6" id="KW-0464">Manganese</keyword>
<comment type="similarity">
    <text evidence="1 6">Belongs to the metallo-dependent hydrolases superfamily. Adenine deaminase family.</text>
</comment>
<gene>
    <name evidence="6 9" type="primary">ade</name>
    <name evidence="9" type="ORF">PITCH_A640102</name>
</gene>
<name>A0A445N1I4_9BACT</name>
<dbReference type="Gene3D" id="3.20.20.140">
    <property type="entry name" value="Metal-dependent hydrolases"/>
    <property type="match status" value="1"/>
</dbReference>
<reference evidence="9" key="1">
    <citation type="submission" date="2018-01" db="EMBL/GenBank/DDBJ databases">
        <authorList>
            <person name="Regsiter A."/>
            <person name="William W."/>
        </authorList>
    </citation>
    <scope>NUCLEOTIDE SEQUENCE</scope>
    <source>
        <strain evidence="9">TRIP AH-1</strain>
    </source>
</reference>
<dbReference type="Pfam" id="PF01979">
    <property type="entry name" value="Amidohydro_1"/>
    <property type="match status" value="1"/>
</dbReference>